<proteinExistence type="predicted"/>
<dbReference type="AlphaFoldDB" id="A0AA38L9A8"/>
<feature type="disulfide bond" evidence="3">
    <location>
        <begin position="193"/>
        <end position="203"/>
    </location>
</feature>
<dbReference type="EMBL" id="JAHRHJ020000005">
    <property type="protein sequence ID" value="KAH9316684.1"/>
    <property type="molecule type" value="Genomic_DNA"/>
</dbReference>
<dbReference type="PANTHER" id="PTHR31048">
    <property type="entry name" value="OS03G0233200 PROTEIN"/>
    <property type="match status" value="1"/>
</dbReference>
<dbReference type="OMA" id="INIRICH"/>
<dbReference type="PIRSF" id="PIRSF002703">
    <property type="entry name" value="Thaumatin"/>
    <property type="match status" value="1"/>
</dbReference>
<feature type="disulfide bond" evidence="3">
    <location>
        <begin position="183"/>
        <end position="192"/>
    </location>
</feature>
<evidence type="ECO:0000313" key="5">
    <source>
        <dbReference type="EMBL" id="KAH9316684.1"/>
    </source>
</evidence>
<keyword evidence="3" id="KW-1015">Disulfide bond</keyword>
<dbReference type="Pfam" id="PF00314">
    <property type="entry name" value="Thaumatin"/>
    <property type="match status" value="1"/>
</dbReference>
<accession>A0AA38L9A8</accession>
<dbReference type="PROSITE" id="PS51367">
    <property type="entry name" value="THAUMATIN_2"/>
    <property type="match status" value="1"/>
</dbReference>
<dbReference type="InterPro" id="IPR017949">
    <property type="entry name" value="Thaumatin_CS"/>
</dbReference>
<keyword evidence="1" id="KW-0611">Plant defense</keyword>
<dbReference type="InterPro" id="IPR037176">
    <property type="entry name" value="Osmotin/thaumatin-like_sf"/>
</dbReference>
<dbReference type="CDD" id="cd09218">
    <property type="entry name" value="TLP-PA"/>
    <property type="match status" value="1"/>
</dbReference>
<feature type="disulfide bond" evidence="3">
    <location>
        <begin position="159"/>
        <end position="179"/>
    </location>
</feature>
<evidence type="ECO:0000313" key="6">
    <source>
        <dbReference type="Proteomes" id="UP000824469"/>
    </source>
</evidence>
<feature type="disulfide bond" evidence="3">
    <location>
        <begin position="146"/>
        <end position="233"/>
    </location>
</feature>
<feature type="chain" id="PRO_5041244593" description="Thaumatin-like protein" evidence="4">
    <location>
        <begin position="22"/>
        <end position="312"/>
    </location>
</feature>
<keyword evidence="4" id="KW-0732">Signal</keyword>
<gene>
    <name evidence="5" type="ORF">KI387_025311</name>
</gene>
<dbReference type="SMART" id="SM00205">
    <property type="entry name" value="THN"/>
    <property type="match status" value="1"/>
</dbReference>
<comment type="caution">
    <text evidence="5">The sequence shown here is derived from an EMBL/GenBank/DDBJ whole genome shotgun (WGS) entry which is preliminary data.</text>
</comment>
<protein>
    <recommendedName>
        <fullName evidence="7">Thaumatin-like protein</fullName>
    </recommendedName>
</protein>
<dbReference type="GO" id="GO:0006952">
    <property type="term" value="P:defense response"/>
    <property type="evidence" value="ECO:0007669"/>
    <property type="project" value="UniProtKB-KW"/>
</dbReference>
<evidence type="ECO:0000256" key="1">
    <source>
        <dbReference type="ARBA" id="ARBA00022821"/>
    </source>
</evidence>
<name>A0AA38L9A8_TAXCH</name>
<reference evidence="5 6" key="1">
    <citation type="journal article" date="2021" name="Nat. Plants">
        <title>The Taxus genome provides insights into paclitaxel biosynthesis.</title>
        <authorList>
            <person name="Xiong X."/>
            <person name="Gou J."/>
            <person name="Liao Q."/>
            <person name="Li Y."/>
            <person name="Zhou Q."/>
            <person name="Bi G."/>
            <person name="Li C."/>
            <person name="Du R."/>
            <person name="Wang X."/>
            <person name="Sun T."/>
            <person name="Guo L."/>
            <person name="Liang H."/>
            <person name="Lu P."/>
            <person name="Wu Y."/>
            <person name="Zhang Z."/>
            <person name="Ro D.K."/>
            <person name="Shang Y."/>
            <person name="Huang S."/>
            <person name="Yan J."/>
        </authorList>
    </citation>
    <scope>NUCLEOTIDE SEQUENCE [LARGE SCALE GENOMIC DNA]</scope>
    <source>
        <strain evidence="5">Ta-2019</strain>
    </source>
</reference>
<feature type="disulfide bond" evidence="3">
    <location>
        <begin position="30"/>
        <end position="243"/>
    </location>
</feature>
<keyword evidence="2" id="KW-0568">Pathogenesis-related protein</keyword>
<feature type="disulfide bond" evidence="3">
    <location>
        <begin position="151"/>
        <end position="216"/>
    </location>
</feature>
<evidence type="ECO:0000256" key="2">
    <source>
        <dbReference type="ARBA" id="ARBA00023265"/>
    </source>
</evidence>
<dbReference type="FunFam" id="2.60.110.10:FF:000001">
    <property type="entry name" value="THAUMATIN-LIKE PROTEIN 1"/>
    <property type="match status" value="1"/>
</dbReference>
<dbReference type="InterPro" id="IPR001938">
    <property type="entry name" value="Thaumatin"/>
</dbReference>
<organism evidence="5 6">
    <name type="scientific">Taxus chinensis</name>
    <name type="common">Chinese yew</name>
    <name type="synonym">Taxus wallichiana var. chinensis</name>
    <dbReference type="NCBI Taxonomy" id="29808"/>
    <lineage>
        <taxon>Eukaryota</taxon>
        <taxon>Viridiplantae</taxon>
        <taxon>Streptophyta</taxon>
        <taxon>Embryophyta</taxon>
        <taxon>Tracheophyta</taxon>
        <taxon>Spermatophyta</taxon>
        <taxon>Pinopsida</taxon>
        <taxon>Pinidae</taxon>
        <taxon>Conifers II</taxon>
        <taxon>Cupressales</taxon>
        <taxon>Taxaceae</taxon>
        <taxon>Taxus</taxon>
    </lineage>
</organism>
<evidence type="ECO:0000256" key="4">
    <source>
        <dbReference type="SAM" id="SignalP"/>
    </source>
</evidence>
<keyword evidence="6" id="KW-1185">Reference proteome</keyword>
<evidence type="ECO:0000256" key="3">
    <source>
        <dbReference type="PIRSR" id="PIRSR002703-1"/>
    </source>
</evidence>
<feature type="disulfide bond" evidence="3">
    <location>
        <begin position="78"/>
        <end position="88"/>
    </location>
</feature>
<dbReference type="PRINTS" id="PR00347">
    <property type="entry name" value="THAUMATIN"/>
</dbReference>
<dbReference type="Gene3D" id="2.60.110.10">
    <property type="entry name" value="Thaumatin"/>
    <property type="match status" value="1"/>
</dbReference>
<feature type="signal peptide" evidence="4">
    <location>
        <begin position="1"/>
        <end position="21"/>
    </location>
</feature>
<dbReference type="Proteomes" id="UP000824469">
    <property type="component" value="Unassembled WGS sequence"/>
</dbReference>
<sequence length="312" mass="32249">MSVMGKLLVIILLAVIKGARSASFTVLNNCPYTVWPGFLSGAGTAPLPITGFELPPGATQVVVTPAQWSGRMWGRTGCTFNAQGKGNCTTGDCGGQLQCSGAGAIPPASLAEFTLDSATLDFYDVSLVDGYNLPMLVATSGGTGACIATGCITDINRSCPRELQLDDGASTSSSNVLGCKSACEVFGSPEYCCSGAYANPNTCKPSTYSQLFKAACPRAYSYAFDDKTSTFTCKAADYAVTFCPTVAMASEKKSNTPPVANSPSTGSTDNANTLYGASASQIASTASTSDPTWTRYSLIILLLISTLADLTN</sequence>
<dbReference type="PROSITE" id="PS00316">
    <property type="entry name" value="THAUMATIN_1"/>
    <property type="match status" value="1"/>
</dbReference>
<feature type="disulfide bond" evidence="3">
    <location>
        <begin position="93"/>
        <end position="99"/>
    </location>
</feature>
<dbReference type="SUPFAM" id="SSF49870">
    <property type="entry name" value="Osmotin, thaumatin-like protein"/>
    <property type="match status" value="1"/>
</dbReference>
<evidence type="ECO:0008006" key="7">
    <source>
        <dbReference type="Google" id="ProtNLM"/>
    </source>
</evidence>